<evidence type="ECO:0000313" key="3">
    <source>
        <dbReference type="Proteomes" id="UP000503096"/>
    </source>
</evidence>
<keyword evidence="3" id="KW-1185">Reference proteome</keyword>
<dbReference type="EMBL" id="CP053073">
    <property type="protein sequence ID" value="QJR13456.1"/>
    <property type="molecule type" value="Genomic_DNA"/>
</dbReference>
<name>A0A6M4H1S3_9PROT</name>
<dbReference type="InParanoid" id="A0A6M4H1S3"/>
<feature type="chain" id="PRO_5027074208" evidence="1">
    <location>
        <begin position="23"/>
        <end position="133"/>
    </location>
</feature>
<reference evidence="2 3" key="1">
    <citation type="submission" date="2020-04" db="EMBL/GenBank/DDBJ databases">
        <title>Usitatibacter rugosus gen. nov., sp. nov. and Usitatibacter palustris sp. nov., novel members of Usitatibacteraceae fam. nov. within the order Nitrosomonadales isolated from soil.</title>
        <authorList>
            <person name="Huber K.J."/>
            <person name="Neumann-Schaal M."/>
            <person name="Geppert A."/>
            <person name="Luckner M."/>
            <person name="Wanner G."/>
            <person name="Overmann J."/>
        </authorList>
    </citation>
    <scope>NUCLEOTIDE SEQUENCE [LARGE SCALE GENOMIC DNA]</scope>
    <source>
        <strain evidence="2 3">Swamp67</strain>
    </source>
</reference>
<dbReference type="KEGG" id="upl:DSM104440_00240"/>
<feature type="signal peptide" evidence="1">
    <location>
        <begin position="1"/>
        <end position="22"/>
    </location>
</feature>
<dbReference type="AlphaFoldDB" id="A0A6M4H1S3"/>
<organism evidence="2 3">
    <name type="scientific">Usitatibacter palustris</name>
    <dbReference type="NCBI Taxonomy" id="2732487"/>
    <lineage>
        <taxon>Bacteria</taxon>
        <taxon>Pseudomonadati</taxon>
        <taxon>Pseudomonadota</taxon>
        <taxon>Betaproteobacteria</taxon>
        <taxon>Nitrosomonadales</taxon>
        <taxon>Usitatibacteraceae</taxon>
        <taxon>Usitatibacter</taxon>
    </lineage>
</organism>
<proteinExistence type="predicted"/>
<protein>
    <submittedName>
        <fullName evidence="2">Uncharacterized protein</fullName>
    </submittedName>
</protein>
<dbReference type="RefSeq" id="WP_171160020.1">
    <property type="nucleotide sequence ID" value="NZ_CP053073.1"/>
</dbReference>
<sequence length="133" mass="14524">MKAFLLLLLGGALVAAAPRAKSDDVFAGSHTRVLKVQVKSALESSSRVDRDVRAPSAPDVGVPVFAYTAPVEDPRMKESRSSCSKAGKSLCYDPASGKIVYKKTREFMPAIPGMRAENISVRRDRITFKYSFQ</sequence>
<keyword evidence="1" id="KW-0732">Signal</keyword>
<evidence type="ECO:0000313" key="2">
    <source>
        <dbReference type="EMBL" id="QJR13456.1"/>
    </source>
</evidence>
<accession>A0A6M4H1S3</accession>
<gene>
    <name evidence="2" type="ORF">DSM104440_00240</name>
</gene>
<dbReference type="Proteomes" id="UP000503096">
    <property type="component" value="Chromosome"/>
</dbReference>
<evidence type="ECO:0000256" key="1">
    <source>
        <dbReference type="SAM" id="SignalP"/>
    </source>
</evidence>